<keyword evidence="2" id="KW-0812">Transmembrane</keyword>
<name>A0A1H0TQZ8_9PSEU</name>
<dbReference type="NCBIfam" id="TIGR02611">
    <property type="entry name" value="TIGR02611 family protein"/>
    <property type="match status" value="1"/>
</dbReference>
<feature type="transmembrane region" description="Helical" evidence="2">
    <location>
        <begin position="36"/>
        <end position="57"/>
    </location>
</feature>
<evidence type="ECO:0000313" key="4">
    <source>
        <dbReference type="Proteomes" id="UP000199651"/>
    </source>
</evidence>
<keyword evidence="4" id="KW-1185">Reference proteome</keyword>
<gene>
    <name evidence="3" type="ORF">SAMN05192558_110129</name>
</gene>
<feature type="transmembrane region" description="Helical" evidence="2">
    <location>
        <begin position="108"/>
        <end position="137"/>
    </location>
</feature>
<accession>A0A1H0TQZ8</accession>
<dbReference type="EMBL" id="FNJB01000010">
    <property type="protein sequence ID" value="SDP56170.1"/>
    <property type="molecule type" value="Genomic_DNA"/>
</dbReference>
<dbReference type="InterPro" id="IPR013434">
    <property type="entry name" value="CHP02611"/>
</dbReference>
<protein>
    <submittedName>
        <fullName evidence="3">TIGR02611 family protein</fullName>
    </submittedName>
</protein>
<evidence type="ECO:0000256" key="1">
    <source>
        <dbReference type="SAM" id="MobiDB-lite"/>
    </source>
</evidence>
<proteinExistence type="predicted"/>
<organism evidence="3 4">
    <name type="scientific">Actinokineospora alba</name>
    <dbReference type="NCBI Taxonomy" id="504798"/>
    <lineage>
        <taxon>Bacteria</taxon>
        <taxon>Bacillati</taxon>
        <taxon>Actinomycetota</taxon>
        <taxon>Actinomycetes</taxon>
        <taxon>Pseudonocardiales</taxon>
        <taxon>Pseudonocardiaceae</taxon>
        <taxon>Actinokineospora</taxon>
    </lineage>
</organism>
<dbReference type="AlphaFoldDB" id="A0A1H0TQZ8"/>
<dbReference type="Pfam" id="PF09656">
    <property type="entry name" value="PGPGW"/>
    <property type="match status" value="1"/>
</dbReference>
<keyword evidence="2" id="KW-0472">Membrane</keyword>
<dbReference type="InterPro" id="IPR019099">
    <property type="entry name" value="Uncharacterised_PGPGW_TM"/>
</dbReference>
<evidence type="ECO:0000256" key="2">
    <source>
        <dbReference type="SAM" id="Phobius"/>
    </source>
</evidence>
<feature type="region of interest" description="Disordered" evidence="1">
    <location>
        <begin position="1"/>
        <end position="25"/>
    </location>
</feature>
<keyword evidence="2" id="KW-1133">Transmembrane helix</keyword>
<dbReference type="STRING" id="504798.SAMN05421871_110129"/>
<sequence>MHTEAHPGKVKHVTSDTREDGPMRPDWADRNATTRMIWRVGVGVVGGIVLIAGIVMIPYPGPGWLVVFGGLAILSIEFKWAHRVLAYARGKYDAWTDWLRRQHLAVRILILLLTGVIVVVTIWLLNGFALIGGWVGIDWPWLRSPIFG</sequence>
<dbReference type="Proteomes" id="UP000199651">
    <property type="component" value="Unassembled WGS sequence"/>
</dbReference>
<evidence type="ECO:0000313" key="3">
    <source>
        <dbReference type="EMBL" id="SDP56170.1"/>
    </source>
</evidence>
<feature type="transmembrane region" description="Helical" evidence="2">
    <location>
        <begin position="63"/>
        <end position="81"/>
    </location>
</feature>
<reference evidence="4" key="1">
    <citation type="submission" date="2016-10" db="EMBL/GenBank/DDBJ databases">
        <authorList>
            <person name="Varghese N."/>
            <person name="Submissions S."/>
        </authorList>
    </citation>
    <scope>NUCLEOTIDE SEQUENCE [LARGE SCALE GENOMIC DNA]</scope>
    <source>
        <strain evidence="4">IBRC-M 10655</strain>
    </source>
</reference>